<feature type="region of interest" description="Disordered" evidence="1">
    <location>
        <begin position="194"/>
        <end position="226"/>
    </location>
</feature>
<feature type="region of interest" description="Disordered" evidence="1">
    <location>
        <begin position="56"/>
        <end position="165"/>
    </location>
</feature>
<dbReference type="Proteomes" id="UP000321518">
    <property type="component" value="Unassembled WGS sequence"/>
</dbReference>
<name>A0A511KQ78_RHOTO</name>
<evidence type="ECO:0000256" key="1">
    <source>
        <dbReference type="SAM" id="MobiDB-lite"/>
    </source>
</evidence>
<dbReference type="AlphaFoldDB" id="A0A511KQ78"/>
<comment type="caution">
    <text evidence="2">The sequence shown here is derived from an EMBL/GenBank/DDBJ whole genome shotgun (WGS) entry which is preliminary data.</text>
</comment>
<evidence type="ECO:0000313" key="2">
    <source>
        <dbReference type="EMBL" id="GEM12511.1"/>
    </source>
</evidence>
<feature type="compositionally biased region" description="Basic residues" evidence="1">
    <location>
        <begin position="142"/>
        <end position="151"/>
    </location>
</feature>
<feature type="compositionally biased region" description="Low complexity" evidence="1">
    <location>
        <begin position="73"/>
        <end position="87"/>
    </location>
</feature>
<organism evidence="2 3">
    <name type="scientific">Rhodotorula toruloides</name>
    <name type="common">Yeast</name>
    <name type="synonym">Rhodosporidium toruloides</name>
    <dbReference type="NCBI Taxonomy" id="5286"/>
    <lineage>
        <taxon>Eukaryota</taxon>
        <taxon>Fungi</taxon>
        <taxon>Dikarya</taxon>
        <taxon>Basidiomycota</taxon>
        <taxon>Pucciniomycotina</taxon>
        <taxon>Microbotryomycetes</taxon>
        <taxon>Sporidiobolales</taxon>
        <taxon>Sporidiobolaceae</taxon>
        <taxon>Rhodotorula</taxon>
    </lineage>
</organism>
<proteinExistence type="predicted"/>
<protein>
    <submittedName>
        <fullName evidence="2">Uncharacterized protein</fullName>
    </submittedName>
</protein>
<gene>
    <name evidence="2" type="ORF">Rt10032_c21g6528</name>
</gene>
<accession>A0A511KQ78</accession>
<evidence type="ECO:0000313" key="3">
    <source>
        <dbReference type="Proteomes" id="UP000321518"/>
    </source>
</evidence>
<sequence length="226" mass="24370">MTVQSFQDAVHTLRPRSCALFLALDLALPLSSLPLDAHPPSRTAYPSLVALDLMSTSTHSSPTWPTEPPPGLPSRSSVSLASHASGPPFDEDKEEVSKQGSDVVPSTAAGQADAWGSLRTNETSESDGDEGERDIGTTGKSGRLRMTKKRIGNGQGVMDGRKKTKEELEREKLRYVRFPAVKLISTDDAVYPVYDLQSGPQPRHRPQSPPPPSLEQAFSARSTPLG</sequence>
<dbReference type="EMBL" id="BJWK01000021">
    <property type="protein sequence ID" value="GEM12511.1"/>
    <property type="molecule type" value="Genomic_DNA"/>
</dbReference>
<reference evidence="2 3" key="1">
    <citation type="submission" date="2019-07" db="EMBL/GenBank/DDBJ databases">
        <title>Rhodotorula toruloides NBRC10032 genome sequencing.</title>
        <authorList>
            <person name="Shida Y."/>
            <person name="Takaku H."/>
            <person name="Ogasawara W."/>
            <person name="Mori K."/>
        </authorList>
    </citation>
    <scope>NUCLEOTIDE SEQUENCE [LARGE SCALE GENOMIC DNA]</scope>
    <source>
        <strain evidence="2 3">NBRC10032</strain>
    </source>
</reference>